<dbReference type="SUPFAM" id="SSF56176">
    <property type="entry name" value="FAD-binding/transporter-associated domain-like"/>
    <property type="match status" value="1"/>
</dbReference>
<dbReference type="Pfam" id="PF08031">
    <property type="entry name" value="BBE"/>
    <property type="match status" value="1"/>
</dbReference>
<dbReference type="GeneID" id="55991983"/>
<dbReference type="GO" id="GO:0071949">
    <property type="term" value="F:FAD binding"/>
    <property type="evidence" value="ECO:0007669"/>
    <property type="project" value="InterPro"/>
</dbReference>
<dbReference type="PANTHER" id="PTHR13878">
    <property type="entry name" value="GULONOLACTONE OXIDASE"/>
    <property type="match status" value="1"/>
</dbReference>
<dbReference type="AlphaFoldDB" id="A0A7H8QTQ4"/>
<accession>A0A7H8QTQ4</accession>
<dbReference type="InterPro" id="IPR012951">
    <property type="entry name" value="BBE"/>
</dbReference>
<dbReference type="Proteomes" id="UP000509510">
    <property type="component" value="Chromosome II"/>
</dbReference>
<sequence>MLWSTSAVLLLAGTQTAFAKCKCTPTDDCWPSLSSWNSLNSSIDGRLIHNKPRAEACYPGQNYNAQACQEVAKEWGDQSVIALDPIGYSYPATPSCAPINTTLPSYPLCELGAAPAYSINATSATDVSAGVRFAKDNNVRLVIKNTGHDMVGRSQGYGSLSIWIKYIQTGLEFHQNFASADGCQPNWTGSAITVGGGYVWEDVYNFAAEHGHVVVGGDEKTVGAIGGYIQGGGHSPSSRYFGLGTDQVLEMTVVLASGEVATANACENPDLFKALRGGGGGTFGVVISAIIKAYPTKPMLMHSMAVIPIKATIANTINATANIMSKFAVLSDTGFSGYALMGDASMASASYPTSLYAHGFGMMIQDENNQDAIIAQAKALVEKEIVNDLLPYNGTEFLVTSTFETLPTFAEYYNAIGGQSTTGNTNIMLSSRMFGKESLENNAPKLNDMLHTVFSETDNGTLTTDKTMFLMNLVGGGAVLESQPHVSVNPAWRKTYVLNEIIAEWPFDLTSPEIKAFKDNVVYRKTDAMKALTPGMGAYINEHVGEDPNWKADFYGPSSNYDWLLSVKQKYDPEEVFWCWRCVGSEGWTQETDGQQYGPLCQIN</sequence>
<dbReference type="InterPro" id="IPR050432">
    <property type="entry name" value="FAD-linked_Oxidoreductases_BP"/>
</dbReference>
<dbReference type="Pfam" id="PF01565">
    <property type="entry name" value="FAD_binding_4"/>
    <property type="match status" value="1"/>
</dbReference>
<feature type="chain" id="PRO_5028932054" description="FAD-binding PCMH-type domain-containing protein" evidence="3">
    <location>
        <begin position="20"/>
        <end position="604"/>
    </location>
</feature>
<dbReference type="KEGG" id="trg:TRUGW13939_04482"/>
<name>A0A7H8QTQ4_TALRU</name>
<dbReference type="PANTHER" id="PTHR13878:SF91">
    <property type="entry name" value="FAD BINDING DOMAIN PROTEIN (AFU_ORTHOLOGUE AFUA_6G12070)-RELATED"/>
    <property type="match status" value="1"/>
</dbReference>
<keyword evidence="3" id="KW-0732">Signal</keyword>
<proteinExistence type="inferred from homology"/>
<dbReference type="GO" id="GO:0016491">
    <property type="term" value="F:oxidoreductase activity"/>
    <property type="evidence" value="ECO:0007669"/>
    <property type="project" value="UniProtKB-KW"/>
</dbReference>
<reference evidence="6" key="1">
    <citation type="submission" date="2020-06" db="EMBL/GenBank/DDBJ databases">
        <title>A chromosome-scale genome assembly of Talaromyces rugulosus W13939.</title>
        <authorList>
            <person name="Wang B."/>
            <person name="Guo L."/>
            <person name="Ye K."/>
            <person name="Wang L."/>
        </authorList>
    </citation>
    <scope>NUCLEOTIDE SEQUENCE [LARGE SCALE GENOMIC DNA]</scope>
    <source>
        <strain evidence="6">W13939</strain>
    </source>
</reference>
<dbReference type="RefSeq" id="XP_035343548.1">
    <property type="nucleotide sequence ID" value="XM_035487655.1"/>
</dbReference>
<feature type="domain" description="FAD-binding PCMH-type" evidence="4">
    <location>
        <begin position="111"/>
        <end position="296"/>
    </location>
</feature>
<dbReference type="PROSITE" id="PS51387">
    <property type="entry name" value="FAD_PCMH"/>
    <property type="match status" value="1"/>
</dbReference>
<evidence type="ECO:0000313" key="5">
    <source>
        <dbReference type="EMBL" id="QKX57370.1"/>
    </source>
</evidence>
<comment type="similarity">
    <text evidence="1">Belongs to the oxygen-dependent FAD-linked oxidoreductase family.</text>
</comment>
<protein>
    <recommendedName>
        <fullName evidence="4">FAD-binding PCMH-type domain-containing protein</fullName>
    </recommendedName>
</protein>
<evidence type="ECO:0000256" key="3">
    <source>
        <dbReference type="SAM" id="SignalP"/>
    </source>
</evidence>
<dbReference type="OrthoDB" id="9983560at2759"/>
<keyword evidence="2" id="KW-0560">Oxidoreductase</keyword>
<dbReference type="Gene3D" id="3.30.465.10">
    <property type="match status" value="2"/>
</dbReference>
<evidence type="ECO:0000313" key="6">
    <source>
        <dbReference type="Proteomes" id="UP000509510"/>
    </source>
</evidence>
<evidence type="ECO:0000256" key="2">
    <source>
        <dbReference type="ARBA" id="ARBA00023002"/>
    </source>
</evidence>
<dbReference type="EMBL" id="CP055899">
    <property type="protein sequence ID" value="QKX57370.1"/>
    <property type="molecule type" value="Genomic_DNA"/>
</dbReference>
<evidence type="ECO:0000259" key="4">
    <source>
        <dbReference type="PROSITE" id="PS51387"/>
    </source>
</evidence>
<keyword evidence="6" id="KW-1185">Reference proteome</keyword>
<dbReference type="InterPro" id="IPR016166">
    <property type="entry name" value="FAD-bd_PCMH"/>
</dbReference>
<dbReference type="InterPro" id="IPR036318">
    <property type="entry name" value="FAD-bd_PCMH-like_sf"/>
</dbReference>
<feature type="signal peptide" evidence="3">
    <location>
        <begin position="1"/>
        <end position="19"/>
    </location>
</feature>
<organism evidence="5 6">
    <name type="scientific">Talaromyces rugulosus</name>
    <name type="common">Penicillium rugulosum</name>
    <dbReference type="NCBI Taxonomy" id="121627"/>
    <lineage>
        <taxon>Eukaryota</taxon>
        <taxon>Fungi</taxon>
        <taxon>Dikarya</taxon>
        <taxon>Ascomycota</taxon>
        <taxon>Pezizomycotina</taxon>
        <taxon>Eurotiomycetes</taxon>
        <taxon>Eurotiomycetidae</taxon>
        <taxon>Eurotiales</taxon>
        <taxon>Trichocomaceae</taxon>
        <taxon>Talaromyces</taxon>
        <taxon>Talaromyces sect. Islandici</taxon>
    </lineage>
</organism>
<dbReference type="InterPro" id="IPR006094">
    <property type="entry name" value="Oxid_FAD_bind_N"/>
</dbReference>
<gene>
    <name evidence="5" type="ORF">TRUGW13939_04482</name>
</gene>
<evidence type="ECO:0000256" key="1">
    <source>
        <dbReference type="ARBA" id="ARBA00005466"/>
    </source>
</evidence>
<dbReference type="InterPro" id="IPR016169">
    <property type="entry name" value="FAD-bd_PCMH_sub2"/>
</dbReference>